<organism evidence="2 3">
    <name type="scientific">Dioszegia hungarica</name>
    <dbReference type="NCBI Taxonomy" id="4972"/>
    <lineage>
        <taxon>Eukaryota</taxon>
        <taxon>Fungi</taxon>
        <taxon>Dikarya</taxon>
        <taxon>Basidiomycota</taxon>
        <taxon>Agaricomycotina</taxon>
        <taxon>Tremellomycetes</taxon>
        <taxon>Tremellales</taxon>
        <taxon>Bulleribasidiaceae</taxon>
        <taxon>Dioszegia</taxon>
    </lineage>
</organism>
<evidence type="ECO:0000313" key="2">
    <source>
        <dbReference type="EMBL" id="KAI9633389.1"/>
    </source>
</evidence>
<dbReference type="Gene3D" id="1.20.1280.50">
    <property type="match status" value="1"/>
</dbReference>
<protein>
    <recommendedName>
        <fullName evidence="1">F-box domain-containing protein</fullName>
    </recommendedName>
</protein>
<feature type="domain" description="F-box" evidence="1">
    <location>
        <begin position="27"/>
        <end position="73"/>
    </location>
</feature>
<feature type="domain" description="F-box" evidence="1">
    <location>
        <begin position="1302"/>
        <end position="1348"/>
    </location>
</feature>
<dbReference type="EMBL" id="JAKWFO010000010">
    <property type="protein sequence ID" value="KAI9633389.1"/>
    <property type="molecule type" value="Genomic_DNA"/>
</dbReference>
<dbReference type="PANTHER" id="PTHR47004:SF1">
    <property type="entry name" value="F-BOX ONLY PROTEIN 24"/>
    <property type="match status" value="1"/>
</dbReference>
<comment type="caution">
    <text evidence="2">The sequence shown here is derived from an EMBL/GenBank/DDBJ whole genome shotgun (WGS) entry which is preliminary data.</text>
</comment>
<proteinExistence type="predicted"/>
<evidence type="ECO:0000259" key="1">
    <source>
        <dbReference type="PROSITE" id="PS50181"/>
    </source>
</evidence>
<dbReference type="PROSITE" id="PS50181">
    <property type="entry name" value="FBOX"/>
    <property type="match status" value="2"/>
</dbReference>
<evidence type="ECO:0000313" key="3">
    <source>
        <dbReference type="Proteomes" id="UP001164286"/>
    </source>
</evidence>
<sequence>MSSERGSISLDQARETSLNALPFTAPPTTIVTLPHEIVTHITTFLPLPDLVILCRTCKFLHPFLTEDRLWERLNIALPKHHGDYPREWHWMYRNEPSAGTVDMWMARQARSGQAARVMEARERINNTMARAGWEQWGRVREIHLEVRPGSTVGMSHLLEFVQPNLRSLSIEIADDFDPSDLWDGAGHSTLDALILDGPLAFMALTYLRFGPGSILYPFVVPHLCEISPNLSAIDIDVTRDAWHGLGPWEPPDTHLEDYPTRIQRMRIKFDEMDDEDYHPMLFGSLSLRNPNFALQTLIISSDSWSNIFTFKHQLPYMRELYFDASLRETPHTPPLPPSASTTYPWSTQDMIPDFVAQLHANPHVQYIHTFAHPHGPIDTNYIDDVQGMDRSDTITGKIYSWKHGTEELVYALLYLPSVEVAYSRLPGPVIVNYATTLVFTDSGDPNGGPFRKEYLLAEQPSWQHFSDHQGIAVPLYVIEGMREAEGKSLEEWEQRGVEVMAVRRTWTAASSPLGKPPHLLEHRTGHMCSGHGRVKAAWRHWAMGPARPRRAMRSRIYSCRGAYLGWGKSHRTSKIIERTGEGLKTSQQSDSESQGGRSLGFATGDVMVTDSFAKRQLIAKGNCYYGFAIAIPNTRDDLPLIGHSSPRARQPHQLPSPPAAVVELWMDSQAVEGKALRDAEARERVKRLMERADRAEWKVVRELRLQVYPSAALGMAHLLDFVDSNITSLIIEAPGMLSDEAPWEAIGHRTLDALVLGGPLAFYALTHLRLGRGSVLYPSFLTHLCNIAPRLCTVDIDISWDEWSELGLWHPPEPAVLSHPTNIRRLRICSDYSGLDDGYTSALAHILENSDELWQLSVDYVSSNGDVLFALVDGLGGLRKLEVLHLDIRDAILDHFGGIQEDLALGVLIIPSQYVMDIFDFRYHLPHMRELYFDVSARDTSKSSPLPTSSSTTYPSETQEMLPVFAENLRRNPRLRFVHAFIPTGPADTDYIDNVLDLERSDTIIGHIHSWRYGEEELLYAFLHLNSVEAAHSRYIVSPHPGWVESTKYSDRYGSLHEKRYIPQQDASWQRFSDYRGNVVPLQVIEEMAEAEGMNSEEWGERGVEVGKESWKILEDWREHGVAFDSGCLDDVFSLQYSGTVELPSHLPCSTCILLASVAGVLGRYSVFSMRCLRACRIGGYSGTRGLGYVPTRAGRLGHRDIGSEFRPAAEVTGLGSSLAISPSHINRLSFPSPLSGWHLGQAALNHPTPIVQYEHEKREPRQTERERLEHPRWYLESSLSPLGCADQQSVTILPLLPDKPLPILITLPPEVVARIGSSISRNDLINLGRTCRALVPFVPEERLWRDINLSLPPHYGKQPMIRPADRTLEHLLWESSKFHAEQSSRSAELKALVNAISRSVSARRLALVEKLTIKPEEGSTVGMMHLLELLAPTLQVLEIIGGEGVHRWGNRTIAAMLIESDMRFSALTSLRIGHKAAHYPELVSFMCMTMAPNLTSADIDLTGPSESEPIPAFWSSASFVRGLLSATSSLERLRIHCFSRGEVGEDECGALVSLSYRSITSEEIRLLSGRFERVYLDGSYRSRLPMSPSANPATYPAHAQAMLPDFAEQLYACPHLHILHTLRETFNSGDITLFDRLDELEAIGEHNGVISSCCNGGQEILHAQMLLSASEVTPGVLPTLRYFDLDNEPSVWDIKYTDRVGVEKNRFFFEQKQATWQSFTFFEGLAVPLEVLEDMRKVEGLDLREWEERGVKLGNKAWKLVDEWHEAERARFHGDLTWLSGRVTRASPREIRGTAHKIKVPIRHQGGAGRADTSCATSASRLVQRFVGSRQDGSEGIWGMRCLWGRHEQLCRRSMIRHSPM</sequence>
<dbReference type="RefSeq" id="XP_052943166.1">
    <property type="nucleotide sequence ID" value="XM_053087688.1"/>
</dbReference>
<dbReference type="InterPro" id="IPR052866">
    <property type="entry name" value="F-box_protein_24"/>
</dbReference>
<dbReference type="InterPro" id="IPR036047">
    <property type="entry name" value="F-box-like_dom_sf"/>
</dbReference>
<dbReference type="InterPro" id="IPR001810">
    <property type="entry name" value="F-box_dom"/>
</dbReference>
<name>A0AA38LTH3_9TREE</name>
<dbReference type="SUPFAM" id="SSF81383">
    <property type="entry name" value="F-box domain"/>
    <property type="match status" value="2"/>
</dbReference>
<dbReference type="Proteomes" id="UP001164286">
    <property type="component" value="Unassembled WGS sequence"/>
</dbReference>
<keyword evidence="3" id="KW-1185">Reference proteome</keyword>
<gene>
    <name evidence="2" type="ORF">MKK02DRAFT_29015</name>
</gene>
<dbReference type="Pfam" id="PF12937">
    <property type="entry name" value="F-box-like"/>
    <property type="match status" value="1"/>
</dbReference>
<dbReference type="PANTHER" id="PTHR47004">
    <property type="entry name" value="F-BOX ONLY PROTEIN 24"/>
    <property type="match status" value="1"/>
</dbReference>
<reference evidence="2" key="1">
    <citation type="journal article" date="2022" name="G3 (Bethesda)">
        <title>High quality genome of the basidiomycete yeast Dioszegia hungarica PDD-24b-2 isolated from cloud water.</title>
        <authorList>
            <person name="Jarrige D."/>
            <person name="Haridas S."/>
            <person name="Bleykasten-Grosshans C."/>
            <person name="Joly M."/>
            <person name="Nadalig T."/>
            <person name="Sancelme M."/>
            <person name="Vuilleumier S."/>
            <person name="Grigoriev I.V."/>
            <person name="Amato P."/>
            <person name="Bringel F."/>
        </authorList>
    </citation>
    <scope>NUCLEOTIDE SEQUENCE</scope>
    <source>
        <strain evidence="2">PDD-24b-2</strain>
    </source>
</reference>
<dbReference type="SMART" id="SM00256">
    <property type="entry name" value="FBOX"/>
    <property type="match status" value="2"/>
</dbReference>
<dbReference type="GeneID" id="77726893"/>
<accession>A0AA38LTH3</accession>